<evidence type="ECO:0000259" key="1">
    <source>
        <dbReference type="SMART" id="SM00256"/>
    </source>
</evidence>
<dbReference type="OrthoDB" id="2218971at2759"/>
<sequence>MSLSFDKVIRALRLQDPTGERYLMEGRKAFDESRFHDAFALFSCAHELAPDNDEIIICRTATHKKLKELETVLERARKRESLGNRWIVSKKDEIMQGRRRKDFMAILPFDIIYHILSYLCFQQRLICLTVCSSWRALTLHWPGMWHELHFTPDCLPTELVKRENLGRYVERVLFSGPIDETKVKAVMQTFMQQQPWDHLKRLAIVKCMMPMAPFLSMLYGIGHHLTHLHLDRSVWDLALVFSHILSICLRLTHLSFRGFINYSNLLVTSSEASQQQQEEGWHENTSLSLVSLSLSAIHGTTLSKRHLSFLLRQCPELRYLQLTGDDSDILSLLKLASLHCPKLMAFHYSPVVFSTEEDNQCAENNNNDRDGVEPKEHGLTALAVPYVFGWKENEAVAIVQQHQQTLKHLDVRYCSALGSFFVRALADAQHLQRLNLTGSRFSESDYHFLFASCPSVECLSVADCMNITDSVLQRVATMLPRLKSLNISSCCKLTGPGIRRFVSIKHHHGDQLHSLIMDCPNEDKELIHYIKKQLPCRVYLGRR</sequence>
<evidence type="ECO:0000313" key="3">
    <source>
        <dbReference type="Proteomes" id="UP000605846"/>
    </source>
</evidence>
<dbReference type="SUPFAM" id="SSF81383">
    <property type="entry name" value="F-box domain"/>
    <property type="match status" value="1"/>
</dbReference>
<reference evidence="2" key="1">
    <citation type="submission" date="2020-01" db="EMBL/GenBank/DDBJ databases">
        <title>Genome Sequencing of Three Apophysomyces-Like Fungal Strains Confirms a Novel Fungal Genus in the Mucoromycota with divergent Burkholderia-like Endosymbiotic Bacteria.</title>
        <authorList>
            <person name="Stajich J.E."/>
            <person name="Macias A.M."/>
            <person name="Carter-House D."/>
            <person name="Lovett B."/>
            <person name="Kasson L.R."/>
            <person name="Berry K."/>
            <person name="Grigoriev I."/>
            <person name="Chang Y."/>
            <person name="Spatafora J."/>
            <person name="Kasson M.T."/>
        </authorList>
    </citation>
    <scope>NUCLEOTIDE SEQUENCE</scope>
    <source>
        <strain evidence="2">NRRL A-21654</strain>
    </source>
</reference>
<dbReference type="PANTHER" id="PTHR13318">
    <property type="entry name" value="PARTNER OF PAIRED, ISOFORM B-RELATED"/>
    <property type="match status" value="1"/>
</dbReference>
<dbReference type="Proteomes" id="UP000605846">
    <property type="component" value="Unassembled WGS sequence"/>
</dbReference>
<dbReference type="Pfam" id="PF12937">
    <property type="entry name" value="F-box-like"/>
    <property type="match status" value="1"/>
</dbReference>
<dbReference type="PANTHER" id="PTHR13318:SF95">
    <property type="entry name" value="F-BOX PROTEIN YLR352W"/>
    <property type="match status" value="1"/>
</dbReference>
<comment type="caution">
    <text evidence="2">The sequence shown here is derived from an EMBL/GenBank/DDBJ whole genome shotgun (WGS) entry which is preliminary data.</text>
</comment>
<dbReference type="InterPro" id="IPR001810">
    <property type="entry name" value="F-box_dom"/>
</dbReference>
<dbReference type="SUPFAM" id="SSF52047">
    <property type="entry name" value="RNI-like"/>
    <property type="match status" value="1"/>
</dbReference>
<keyword evidence="3" id="KW-1185">Reference proteome</keyword>
<feature type="domain" description="F-box" evidence="1">
    <location>
        <begin position="107"/>
        <end position="148"/>
    </location>
</feature>
<dbReference type="AlphaFoldDB" id="A0A8H7ESZ3"/>
<dbReference type="InterPro" id="IPR036047">
    <property type="entry name" value="F-box-like_dom_sf"/>
</dbReference>
<gene>
    <name evidence="2" type="ORF">EC973_003043</name>
</gene>
<name>A0A8H7ESZ3_9FUNG</name>
<dbReference type="InterPro" id="IPR032675">
    <property type="entry name" value="LRR_dom_sf"/>
</dbReference>
<dbReference type="EMBL" id="JABAYA010000019">
    <property type="protein sequence ID" value="KAF7730097.1"/>
    <property type="molecule type" value="Genomic_DNA"/>
</dbReference>
<protein>
    <recommendedName>
        <fullName evidence="1">F-box domain-containing protein</fullName>
    </recommendedName>
</protein>
<dbReference type="SMART" id="SM00256">
    <property type="entry name" value="FBOX"/>
    <property type="match status" value="1"/>
</dbReference>
<dbReference type="GO" id="GO:0019005">
    <property type="term" value="C:SCF ubiquitin ligase complex"/>
    <property type="evidence" value="ECO:0007669"/>
    <property type="project" value="TreeGrafter"/>
</dbReference>
<proteinExistence type="predicted"/>
<dbReference type="GO" id="GO:0031146">
    <property type="term" value="P:SCF-dependent proteasomal ubiquitin-dependent protein catabolic process"/>
    <property type="evidence" value="ECO:0007669"/>
    <property type="project" value="TreeGrafter"/>
</dbReference>
<evidence type="ECO:0000313" key="2">
    <source>
        <dbReference type="EMBL" id="KAF7730097.1"/>
    </source>
</evidence>
<dbReference type="SUPFAM" id="SSF48452">
    <property type="entry name" value="TPR-like"/>
    <property type="match status" value="1"/>
</dbReference>
<dbReference type="Gene3D" id="1.20.1280.50">
    <property type="match status" value="1"/>
</dbReference>
<dbReference type="InterPro" id="IPR011990">
    <property type="entry name" value="TPR-like_helical_dom_sf"/>
</dbReference>
<accession>A0A8H7ESZ3</accession>
<organism evidence="2 3">
    <name type="scientific">Apophysomyces ossiformis</name>
    <dbReference type="NCBI Taxonomy" id="679940"/>
    <lineage>
        <taxon>Eukaryota</taxon>
        <taxon>Fungi</taxon>
        <taxon>Fungi incertae sedis</taxon>
        <taxon>Mucoromycota</taxon>
        <taxon>Mucoromycotina</taxon>
        <taxon>Mucoromycetes</taxon>
        <taxon>Mucorales</taxon>
        <taxon>Mucorineae</taxon>
        <taxon>Mucoraceae</taxon>
        <taxon>Apophysomyces</taxon>
    </lineage>
</organism>
<dbReference type="Gene3D" id="3.80.10.10">
    <property type="entry name" value="Ribonuclease Inhibitor"/>
    <property type="match status" value="1"/>
</dbReference>